<dbReference type="HOGENOM" id="CLU_521759_0_0_1"/>
<dbReference type="PROSITE" id="PS50837">
    <property type="entry name" value="NACHT"/>
    <property type="match status" value="1"/>
</dbReference>
<dbReference type="OrthoDB" id="4158009at2759"/>
<dbReference type="InterPro" id="IPR056884">
    <property type="entry name" value="NPHP3-like_N"/>
</dbReference>
<organism evidence="4 5">
    <name type="scientific">Cladophialophora psammophila CBS 110553</name>
    <dbReference type="NCBI Taxonomy" id="1182543"/>
    <lineage>
        <taxon>Eukaryota</taxon>
        <taxon>Fungi</taxon>
        <taxon>Dikarya</taxon>
        <taxon>Ascomycota</taxon>
        <taxon>Pezizomycotina</taxon>
        <taxon>Eurotiomycetes</taxon>
        <taxon>Chaetothyriomycetidae</taxon>
        <taxon>Chaetothyriales</taxon>
        <taxon>Herpotrichiellaceae</taxon>
        <taxon>Cladophialophora</taxon>
    </lineage>
</organism>
<protein>
    <recommendedName>
        <fullName evidence="3">NACHT domain-containing protein</fullName>
    </recommendedName>
</protein>
<feature type="region of interest" description="Disordered" evidence="2">
    <location>
        <begin position="1"/>
        <end position="21"/>
    </location>
</feature>
<dbReference type="Proteomes" id="UP000019471">
    <property type="component" value="Unassembled WGS sequence"/>
</dbReference>
<gene>
    <name evidence="4" type="ORF">A1O5_13463</name>
</gene>
<dbReference type="RefSeq" id="XP_007752218.1">
    <property type="nucleotide sequence ID" value="XM_007754028.1"/>
</dbReference>
<dbReference type="InterPro" id="IPR027417">
    <property type="entry name" value="P-loop_NTPase"/>
</dbReference>
<dbReference type="EMBL" id="AMGX01000062">
    <property type="protein sequence ID" value="EXJ53302.1"/>
    <property type="molecule type" value="Genomic_DNA"/>
</dbReference>
<evidence type="ECO:0000313" key="5">
    <source>
        <dbReference type="Proteomes" id="UP000019471"/>
    </source>
</evidence>
<dbReference type="InterPro" id="IPR010730">
    <property type="entry name" value="HET"/>
</dbReference>
<dbReference type="eggNOG" id="KOG0266">
    <property type="taxonomic scope" value="Eukaryota"/>
</dbReference>
<dbReference type="STRING" id="1182543.W9VCG5"/>
<dbReference type="SUPFAM" id="SSF52540">
    <property type="entry name" value="P-loop containing nucleoside triphosphate hydrolases"/>
    <property type="match status" value="1"/>
</dbReference>
<reference evidence="4 5" key="1">
    <citation type="submission" date="2013-03" db="EMBL/GenBank/DDBJ databases">
        <title>The Genome Sequence of Cladophialophora psammophila CBS 110553.</title>
        <authorList>
            <consortium name="The Broad Institute Genomics Platform"/>
            <person name="Cuomo C."/>
            <person name="de Hoog S."/>
            <person name="Gorbushina A."/>
            <person name="Walker B."/>
            <person name="Young S.K."/>
            <person name="Zeng Q."/>
            <person name="Gargeya S."/>
            <person name="Fitzgerald M."/>
            <person name="Haas B."/>
            <person name="Abouelleil A."/>
            <person name="Allen A.W."/>
            <person name="Alvarado L."/>
            <person name="Arachchi H.M."/>
            <person name="Berlin A.M."/>
            <person name="Chapman S.B."/>
            <person name="Gainer-Dewar J."/>
            <person name="Goldberg J."/>
            <person name="Griggs A."/>
            <person name="Gujja S."/>
            <person name="Hansen M."/>
            <person name="Howarth C."/>
            <person name="Imamovic A."/>
            <person name="Ireland A."/>
            <person name="Larimer J."/>
            <person name="McCowan C."/>
            <person name="Murphy C."/>
            <person name="Pearson M."/>
            <person name="Poon T.W."/>
            <person name="Priest M."/>
            <person name="Roberts A."/>
            <person name="Saif S."/>
            <person name="Shea T."/>
            <person name="Sisk P."/>
            <person name="Sykes S."/>
            <person name="Wortman J."/>
            <person name="Nusbaum C."/>
            <person name="Birren B."/>
        </authorList>
    </citation>
    <scope>NUCLEOTIDE SEQUENCE [LARGE SCALE GENOMIC DNA]</scope>
    <source>
        <strain evidence="4 5">CBS 110553</strain>
    </source>
</reference>
<dbReference type="PANTHER" id="PTHR10622">
    <property type="entry name" value="HET DOMAIN-CONTAINING PROTEIN"/>
    <property type="match status" value="1"/>
</dbReference>
<evidence type="ECO:0000256" key="2">
    <source>
        <dbReference type="SAM" id="MobiDB-lite"/>
    </source>
</evidence>
<keyword evidence="1" id="KW-0677">Repeat</keyword>
<accession>W9VCG5</accession>
<evidence type="ECO:0000259" key="3">
    <source>
        <dbReference type="PROSITE" id="PS50837"/>
    </source>
</evidence>
<evidence type="ECO:0000256" key="1">
    <source>
        <dbReference type="ARBA" id="ARBA00022737"/>
    </source>
</evidence>
<comment type="caution">
    <text evidence="4">The sequence shown here is derived from an EMBL/GenBank/DDBJ whole genome shotgun (WGS) entry which is preliminary data.</text>
</comment>
<evidence type="ECO:0000313" key="4">
    <source>
        <dbReference type="EMBL" id="EXJ53302.1"/>
    </source>
</evidence>
<sequence length="522" mass="60273">MRSSHTLGLMDKRSPSRTGKSGYSKINFCAQQGNKDGLEHFWVDICCIDKSNPTELQEAINSMFRWYHNAAKCYVYLLDVSKAGGRDMSQQEFRQSRWFTRPLSEFVEQRFSWMQHRRTTVAEDKAYALLGIFGVEMNLRYGEGYPSASKRLEEKIGQLNSCLRDLRITDPRHDKQRIEETKGGLLDGVYRWILENPDFQKWRDNKEDRLLWIKGDPGKGKTMLLCGIINELESSISRIDLLSYFFYQATDSRINSATSVLRGLLFILINRQPLLISHITKKHDLAGRAIFEDSNAWFALTEVFMNILKDPRLTNAYFIIDALDECRTDLHRLSYFAALHSVLDYLEVSSHSHDKALSTVVHVSWNGATEVATWNLLHTDFYGKFSELIASSPRQGFETQIRFQGFAKHVVLVALDINGKELGRSNVTDAEVPPDLQSLSIAYKESQWVGNARNQPLYWEVPYQEAKSSFWSNFEWFTLGNTILCSHIVHHYLYGLEEERYIEATQRVVVADRTAKVFCHRA</sequence>
<dbReference type="Pfam" id="PF06985">
    <property type="entry name" value="HET"/>
    <property type="match status" value="1"/>
</dbReference>
<name>W9VCG5_9EURO</name>
<dbReference type="PANTHER" id="PTHR10622:SF11">
    <property type="entry name" value="HET-DOMAIN-CONTAINING PROTEIN"/>
    <property type="match status" value="1"/>
</dbReference>
<keyword evidence="5" id="KW-1185">Reference proteome</keyword>
<proteinExistence type="predicted"/>
<dbReference type="AlphaFoldDB" id="W9VCG5"/>
<feature type="domain" description="NACHT" evidence="3">
    <location>
        <begin position="209"/>
        <end position="325"/>
    </location>
</feature>
<dbReference type="Pfam" id="PF24883">
    <property type="entry name" value="NPHP3_N"/>
    <property type="match status" value="1"/>
</dbReference>
<dbReference type="Gene3D" id="3.40.50.300">
    <property type="entry name" value="P-loop containing nucleotide triphosphate hydrolases"/>
    <property type="match status" value="1"/>
</dbReference>
<dbReference type="InterPro" id="IPR007111">
    <property type="entry name" value="NACHT_NTPase"/>
</dbReference>
<dbReference type="GeneID" id="19198145"/>